<keyword evidence="8" id="KW-1185">Reference proteome</keyword>
<gene>
    <name evidence="7" type="ORF">LOD99_14943</name>
</gene>
<evidence type="ECO:0000256" key="1">
    <source>
        <dbReference type="ARBA" id="ARBA00022723"/>
    </source>
</evidence>
<evidence type="ECO:0000259" key="6">
    <source>
        <dbReference type="PROSITE" id="PS50865"/>
    </source>
</evidence>
<comment type="caution">
    <text evidence="7">The sequence shown here is derived from an EMBL/GenBank/DDBJ whole genome shotgun (WGS) entry which is preliminary data.</text>
</comment>
<keyword evidence="5" id="KW-0472">Membrane</keyword>
<evidence type="ECO:0000256" key="3">
    <source>
        <dbReference type="ARBA" id="ARBA00022833"/>
    </source>
</evidence>
<dbReference type="EMBL" id="JAKMXF010000066">
    <property type="protein sequence ID" value="KAI6659270.1"/>
    <property type="molecule type" value="Genomic_DNA"/>
</dbReference>
<dbReference type="PROSITE" id="PS50865">
    <property type="entry name" value="ZF_MYND_2"/>
    <property type="match status" value="1"/>
</dbReference>
<keyword evidence="1" id="KW-0479">Metal-binding</keyword>
<dbReference type="InterPro" id="IPR002893">
    <property type="entry name" value="Znf_MYND"/>
</dbReference>
<organism evidence="7 8">
    <name type="scientific">Oopsacas minuta</name>
    <dbReference type="NCBI Taxonomy" id="111878"/>
    <lineage>
        <taxon>Eukaryota</taxon>
        <taxon>Metazoa</taxon>
        <taxon>Porifera</taxon>
        <taxon>Hexactinellida</taxon>
        <taxon>Hexasterophora</taxon>
        <taxon>Lyssacinosida</taxon>
        <taxon>Leucopsacidae</taxon>
        <taxon>Oopsacas</taxon>
    </lineage>
</organism>
<name>A0AAV7KEJ0_9METZ</name>
<dbReference type="Gene3D" id="6.10.140.2220">
    <property type="match status" value="1"/>
</dbReference>
<evidence type="ECO:0000313" key="7">
    <source>
        <dbReference type="EMBL" id="KAI6659270.1"/>
    </source>
</evidence>
<dbReference type="GO" id="GO:0008270">
    <property type="term" value="F:zinc ion binding"/>
    <property type="evidence" value="ECO:0007669"/>
    <property type="project" value="UniProtKB-KW"/>
</dbReference>
<evidence type="ECO:0000256" key="4">
    <source>
        <dbReference type="PROSITE-ProRule" id="PRU00134"/>
    </source>
</evidence>
<reference evidence="7 8" key="1">
    <citation type="journal article" date="2023" name="BMC Biol.">
        <title>The compact genome of the sponge Oopsacas minuta (Hexactinellida) is lacking key metazoan core genes.</title>
        <authorList>
            <person name="Santini S."/>
            <person name="Schenkelaars Q."/>
            <person name="Jourda C."/>
            <person name="Duchesne M."/>
            <person name="Belahbib H."/>
            <person name="Rocher C."/>
            <person name="Selva M."/>
            <person name="Riesgo A."/>
            <person name="Vervoort M."/>
            <person name="Leys S.P."/>
            <person name="Kodjabachian L."/>
            <person name="Le Bivic A."/>
            <person name="Borchiellini C."/>
            <person name="Claverie J.M."/>
            <person name="Renard E."/>
        </authorList>
    </citation>
    <scope>NUCLEOTIDE SEQUENCE [LARGE SCALE GENOMIC DNA]</scope>
    <source>
        <strain evidence="7">SPO-2</strain>
    </source>
</reference>
<evidence type="ECO:0000256" key="2">
    <source>
        <dbReference type="ARBA" id="ARBA00022771"/>
    </source>
</evidence>
<dbReference type="Pfam" id="PF01753">
    <property type="entry name" value="zf-MYND"/>
    <property type="match status" value="1"/>
</dbReference>
<sequence>MRITFWDCDGVCDGTASITSCGLCTGGTTGLPVDYPLDCRGICFGNYTTDSCGVCQLISNPIDYRDCSGECFGNAKIDQCGTCYGGSSAVPSADSLLDQCDMCGGDGTSCIGCDNTIGSEVDNCGECEGDNCDCIKVTQVYPTSILSGEQTYVIVDGAGLFFKPDPLSPSTYDNGSYLPLCGGIRQYPGLDIFVPVSCIFSDNDAKEYNLAVEFYINQSRIVCKTPSEVLMGDYFVLIQFEDILNNIPILRTPINTSLPLRFFDNSVHQLSVVAASLSENSIGIETELFFDVISFESFPQLSCIINSFDSCGDIYSNPYIVSALFIHSGKIMCIIPPADYPCQVSISISINNQIAGIILQRDFPFSFFNPEPVVIQCKLEENLNSILIQFDHPLYVTDVSNGCSALFDSSTLTELASSLCYFIGTSNEYILIQLSTDAMLTYSSELIWKEDSIYAISQTNSFPLTTPTKIQLPDSIQNPMAIILGPEILPLTGSTYFTAHLSYPCGYKPFIYVWDIRASSLDFDISDASLKLSELDSTADTLVLDSSDIITGEDYTLILSIINSFGISSQVEKLLTKSIHITSPVILASNPVDKFNSVQDIHLYVLVDYPSNDIGGYSLAYVWKLEQILPSNEAIRIDLNDLISNSGTLLLPSGFLEPNFNYVVSVTVSFIELSGSETVSKDIFVETQSPISIIEGGNRQIGFNQVLMLDATNSIQHYGLYDWECFNTDTMLPCTHAINGITSVVELNTSSLIQEIQPNTLAIGSSYVFILTQSLSSHAVTISIQNNDVIGLYNSPLMYELIQDDVIVISSRLYGYEDIVSAYWQCEQIEGQGFITISSLPIQSVYLSSTQSVPLSRTQETVIYRSLWNELNLFLPVSAVSFYQNYTFSINVNNYKSSITLYSNTAPKSGQLVLSKSNGQPLTSEIQLEAKDFCDYNPTYEFYYIIDNSIKLIIQPRSVLSSAIFIPPLISTTQQTSTTIFVDVYSTAGKFVSTSNSFRIDILQGSATSKISSLLEITDKLISNQEYNKVISRVSTLIISHNYNSIHFPPNSTENLFTMLNTLSTTPTIPAYSNALYLDLIRHIKVDSLPSDQVNNYLEYLLRIARDVFYTLENIKVTPSHNFPSPVIVPYDKAIVLQFIEIIREIPITSQLDDTLYFTILDEISKILCLTSFFGHQPLNIPYSNLGLYFTNDYLYSEDNYCIRDRCEMNYIQFPLNLAKEYFNWECNTNSQYRCNGVCVTLFSVLFENLTENSVVDLSQTAQNTIDNSNQTKTGFYFNYNSTSIVTETFVLSMKNPITGINIELSGSGISVIFGLNQTQLIGDGLILCLYKEEQSTYWEVESFFPIQTITNSIHCVYTHFTQYTVARLNYSPIITPAPTTITPTPTNSTTRPPVVTTVAPVVQEFPVGIAVVPIIILVFVILGIIIVLLILFCLWKRKKSRLMELVSPSEEKLSEESVEVSDRMYFSICTISKSGQEDLIGKLQFPPSSRLREIRNSLLESFPENFEKKAFCFLTKQRERIDPGTENNHFLRIVYDSEVLVRFVDAKDEQFRTVFCWCGKIAFFECSRCHGQAYCSAECQLSDWGLHKSECILLTERKKRQDVLRKTQSSVLRTSVDLRQKRELDPPQISPKFDTWRAFLQSQGAPSDLSSSFPIREEPKLSMTDTQTEIPRISVAAARPLPPILGTIQHPLNKPAP</sequence>
<accession>A0AAV7KEJ0</accession>
<evidence type="ECO:0000313" key="8">
    <source>
        <dbReference type="Proteomes" id="UP001165289"/>
    </source>
</evidence>
<feature type="transmembrane region" description="Helical" evidence="5">
    <location>
        <begin position="1411"/>
        <end position="1436"/>
    </location>
</feature>
<feature type="domain" description="MYND-type" evidence="6">
    <location>
        <begin position="1556"/>
        <end position="1592"/>
    </location>
</feature>
<proteinExistence type="predicted"/>
<dbReference type="SUPFAM" id="SSF144232">
    <property type="entry name" value="HIT/MYND zinc finger-like"/>
    <property type="match status" value="1"/>
</dbReference>
<protein>
    <submittedName>
        <fullName evidence="7">Protocadherin Fat 4-like</fullName>
    </submittedName>
</protein>
<keyword evidence="3" id="KW-0862">Zinc</keyword>
<keyword evidence="5" id="KW-0812">Transmembrane</keyword>
<keyword evidence="5" id="KW-1133">Transmembrane helix</keyword>
<keyword evidence="2 4" id="KW-0863">Zinc-finger</keyword>
<evidence type="ECO:0000256" key="5">
    <source>
        <dbReference type="SAM" id="Phobius"/>
    </source>
</evidence>
<dbReference type="Proteomes" id="UP001165289">
    <property type="component" value="Unassembled WGS sequence"/>
</dbReference>